<organism evidence="2 3">
    <name type="scientific">Pseudorhizobium halotolerans</name>
    <dbReference type="NCBI Taxonomy" id="1233081"/>
    <lineage>
        <taxon>Bacteria</taxon>
        <taxon>Pseudomonadati</taxon>
        <taxon>Pseudomonadota</taxon>
        <taxon>Alphaproteobacteria</taxon>
        <taxon>Hyphomicrobiales</taxon>
        <taxon>Rhizobiaceae</taxon>
        <taxon>Rhizobium/Agrobacterium group</taxon>
        <taxon>Pseudorhizobium</taxon>
    </lineage>
</organism>
<dbReference type="InterPro" id="IPR050179">
    <property type="entry name" value="Trans_hexapeptide_repeat"/>
</dbReference>
<name>A0ABN7JZA8_9HYPH</name>
<evidence type="ECO:0000313" key="3">
    <source>
        <dbReference type="Proteomes" id="UP000601041"/>
    </source>
</evidence>
<dbReference type="SUPFAM" id="SSF51161">
    <property type="entry name" value="Trimeric LpxA-like enzymes"/>
    <property type="match status" value="1"/>
</dbReference>
<dbReference type="EMBL" id="CABFWE030000011">
    <property type="protein sequence ID" value="CAD7050800.1"/>
    <property type="molecule type" value="Genomic_DNA"/>
</dbReference>
<gene>
    <name evidence="2" type="ORF">RHAB21_04218</name>
</gene>
<dbReference type="Proteomes" id="UP000601041">
    <property type="component" value="Unassembled WGS sequence"/>
</dbReference>
<dbReference type="PANTHER" id="PTHR43300">
    <property type="entry name" value="ACETYLTRANSFERASE"/>
    <property type="match status" value="1"/>
</dbReference>
<dbReference type="PANTHER" id="PTHR43300:SF4">
    <property type="entry name" value="ACYL-[ACYL-CARRIER-PROTEIN]--UDP-N-ACETYLGLUCOSAMINE O-ACYLTRANSFERASE"/>
    <property type="match status" value="1"/>
</dbReference>
<dbReference type="Gene3D" id="2.160.10.10">
    <property type="entry name" value="Hexapeptide repeat proteins"/>
    <property type="match status" value="1"/>
</dbReference>
<dbReference type="RefSeq" id="WP_142589231.1">
    <property type="nucleotide sequence ID" value="NZ_CABFWE030000011.1"/>
</dbReference>
<evidence type="ECO:0000256" key="1">
    <source>
        <dbReference type="ARBA" id="ARBA00007274"/>
    </source>
</evidence>
<dbReference type="InterPro" id="IPR001451">
    <property type="entry name" value="Hexapep"/>
</dbReference>
<dbReference type="CDD" id="cd03358">
    <property type="entry name" value="LbH_WxcM_N_like"/>
    <property type="match status" value="1"/>
</dbReference>
<dbReference type="Pfam" id="PF00132">
    <property type="entry name" value="Hexapep"/>
    <property type="match status" value="1"/>
</dbReference>
<dbReference type="InterPro" id="IPR011004">
    <property type="entry name" value="Trimer_LpxA-like_sf"/>
</dbReference>
<evidence type="ECO:0000313" key="2">
    <source>
        <dbReference type="EMBL" id="CAD7050800.1"/>
    </source>
</evidence>
<accession>A0ABN7JZA8</accession>
<comment type="similarity">
    <text evidence="1">Belongs to the transferase hexapeptide repeat family.</text>
</comment>
<keyword evidence="3" id="KW-1185">Reference proteome</keyword>
<sequence length="194" mass="20847">MNEKLRYFVHESAYVDEPCEIGDGSKIWHFSHILGNTVVGRNVTIGQNVVIGPNVTVGDNCKIQNNVSIYKGVTLEQGVFCGPSCVFTNVLTPRAEIERKDEFGATLVRRGATIGANATVVCGNELGAWCMVAAGAVVTKDVPPYALVAGVPARRIGWVSETGEVMGEDLTCPRTGEKYELDEATGGLRKKQDS</sequence>
<reference evidence="2 3" key="1">
    <citation type="submission" date="2020-11" db="EMBL/GenBank/DDBJ databases">
        <authorList>
            <person name="Lassalle F."/>
        </authorList>
    </citation>
    <scope>NUCLEOTIDE SEQUENCE [LARGE SCALE GENOMIC DNA]</scope>
    <source>
        <strain evidence="2 3">AB21</strain>
    </source>
</reference>
<comment type="caution">
    <text evidence="2">The sequence shown here is derived from an EMBL/GenBank/DDBJ whole genome shotgun (WGS) entry which is preliminary data.</text>
</comment>
<dbReference type="Pfam" id="PF14602">
    <property type="entry name" value="Hexapep_2"/>
    <property type="match status" value="1"/>
</dbReference>
<proteinExistence type="inferred from homology"/>
<protein>
    <submittedName>
        <fullName evidence="2">Serine acetyltransferase</fullName>
    </submittedName>
</protein>